<dbReference type="Proteomes" id="UP000055045">
    <property type="component" value="Unassembled WGS sequence"/>
</dbReference>
<reference evidence="1 2" key="1">
    <citation type="submission" date="2015-10" db="EMBL/GenBank/DDBJ databases">
        <title>Genome sequencing of Penicillium freii.</title>
        <authorList>
            <person name="Nguyen H.D."/>
            <person name="Visagie C.M."/>
            <person name="Seifert K.A."/>
        </authorList>
    </citation>
    <scope>NUCLEOTIDE SEQUENCE [LARGE SCALE GENOMIC DNA]</scope>
    <source>
        <strain evidence="1 2">DAOM 242723</strain>
    </source>
</reference>
<name>A0A124GQE7_PENFR</name>
<evidence type="ECO:0000313" key="1">
    <source>
        <dbReference type="EMBL" id="KUM57873.1"/>
    </source>
</evidence>
<dbReference type="AlphaFoldDB" id="A0A124GQE7"/>
<dbReference type="EMBL" id="LLXE01000327">
    <property type="protein sequence ID" value="KUM57873.1"/>
    <property type="molecule type" value="Genomic_DNA"/>
</dbReference>
<proteinExistence type="predicted"/>
<keyword evidence="2" id="KW-1185">Reference proteome</keyword>
<accession>A0A124GQE7</accession>
<comment type="caution">
    <text evidence="1">The sequence shown here is derived from an EMBL/GenBank/DDBJ whole genome shotgun (WGS) entry which is preliminary data.</text>
</comment>
<protein>
    <submittedName>
        <fullName evidence="1">Uncharacterized protein</fullName>
    </submittedName>
</protein>
<evidence type="ECO:0000313" key="2">
    <source>
        <dbReference type="Proteomes" id="UP000055045"/>
    </source>
</evidence>
<gene>
    <name evidence="1" type="ORF">ACN42_g9295</name>
</gene>
<sequence>MVRVAKTKAIFEVLWHRQPAVAKCWTPSEFQRLGLTAESLLSDIKRFSSLKRKRSVPHIVLGRGPPPITITARRTSPPFPTPQQQSTSLPPLHNPTPSSLFVSLVHRLCLLVVKSSIQTLPLVAFLSGYLPWLPSIHYG</sequence>
<organism evidence="1 2">
    <name type="scientific">Penicillium freii</name>
    <dbReference type="NCBI Taxonomy" id="48697"/>
    <lineage>
        <taxon>Eukaryota</taxon>
        <taxon>Fungi</taxon>
        <taxon>Dikarya</taxon>
        <taxon>Ascomycota</taxon>
        <taxon>Pezizomycotina</taxon>
        <taxon>Eurotiomycetes</taxon>
        <taxon>Eurotiomycetidae</taxon>
        <taxon>Eurotiales</taxon>
        <taxon>Aspergillaceae</taxon>
        <taxon>Penicillium</taxon>
    </lineage>
</organism>